<evidence type="ECO:0000313" key="4">
    <source>
        <dbReference type="EMBL" id="TNJ26864.1"/>
    </source>
</evidence>
<organism evidence="4 5">
    <name type="scientific">Giardia muris</name>
    <dbReference type="NCBI Taxonomy" id="5742"/>
    <lineage>
        <taxon>Eukaryota</taxon>
        <taxon>Metamonada</taxon>
        <taxon>Diplomonadida</taxon>
        <taxon>Hexamitidae</taxon>
        <taxon>Giardiinae</taxon>
        <taxon>Giardia</taxon>
    </lineage>
</organism>
<feature type="transmembrane region" description="Helical" evidence="2">
    <location>
        <begin position="326"/>
        <end position="347"/>
    </location>
</feature>
<comment type="caution">
    <text evidence="4">The sequence shown here is derived from an EMBL/GenBank/DDBJ whole genome shotgun (WGS) entry which is preliminary data.</text>
</comment>
<dbReference type="InterPro" id="IPR037185">
    <property type="entry name" value="EmrE-like"/>
</dbReference>
<keyword evidence="5" id="KW-1185">Reference proteome</keyword>
<dbReference type="PANTHER" id="PTHR13146">
    <property type="match status" value="1"/>
</dbReference>
<feature type="transmembrane region" description="Helical" evidence="2">
    <location>
        <begin position="176"/>
        <end position="196"/>
    </location>
</feature>
<dbReference type="EMBL" id="VDLU01000004">
    <property type="protein sequence ID" value="TNJ26864.1"/>
    <property type="molecule type" value="Genomic_DNA"/>
</dbReference>
<sequence length="516" mass="56422">MEARRTIIVILSVAGLLFFGGITTITQDDYLQTTTDQLPGHKGTVMTFNYPWFGNFLMFLAMALVGIGWAVEAARDRKAKARPKPKTQAGTGTETPLETSTQILDVAEETTDATRAFAEAQRAEGRDAGAGPCKRCWNRFMRTPWGVLIFTAVFDLVASGLGSIGLSPQCNVPPSVYQMLQVSVIIFTALFSFCFLKRRLSRAQILGIGVCFGGLCLVALSSYLADRFYPEEAENANTTRALENLATLSVVPFARSVAIRPVGIRRTRLERFLAALDGERPNLYAVEYEFIGAREQAVFAERHPSFLARLRAADSNSSSSSASESAAAPTAMLFLGIGLIVLGQLIYAAQFTVEDYTLSRIDAYPTQVVCIEGIYGLLMTVCVTMPVLWAMKVEDDYEAFRFIGVCPKILVPIGIFFVCVAFYNGFGQTITKNISANHRTIIEGLRGLVVWIFALIERAIFGPPWGESLRSWASLVQAVGFAVQLVGSLIFYGLIPVRCLKEKESARAAPTAPADV</sequence>
<evidence type="ECO:0000313" key="5">
    <source>
        <dbReference type="Proteomes" id="UP000315496"/>
    </source>
</evidence>
<feature type="transmembrane region" description="Helical" evidence="2">
    <location>
        <begin position="203"/>
        <end position="225"/>
    </location>
</feature>
<protein>
    <recommendedName>
        <fullName evidence="3">EamA domain-containing protein</fullName>
    </recommendedName>
</protein>
<feature type="transmembrane region" description="Helical" evidence="2">
    <location>
        <begin position="368"/>
        <end position="389"/>
    </location>
</feature>
<feature type="transmembrane region" description="Helical" evidence="2">
    <location>
        <begin position="409"/>
        <end position="426"/>
    </location>
</feature>
<evidence type="ECO:0000256" key="1">
    <source>
        <dbReference type="SAM" id="MobiDB-lite"/>
    </source>
</evidence>
<keyword evidence="2" id="KW-0812">Transmembrane</keyword>
<dbReference type="SUPFAM" id="SSF103481">
    <property type="entry name" value="Multidrug resistance efflux transporter EmrE"/>
    <property type="match status" value="1"/>
</dbReference>
<dbReference type="Proteomes" id="UP000315496">
    <property type="component" value="Chromosome 4"/>
</dbReference>
<feature type="transmembrane region" description="Helical" evidence="2">
    <location>
        <begin position="472"/>
        <end position="495"/>
    </location>
</feature>
<feature type="domain" description="EamA" evidence="3">
    <location>
        <begin position="143"/>
        <end position="219"/>
    </location>
</feature>
<feature type="region of interest" description="Disordered" evidence="1">
    <location>
        <begin position="78"/>
        <end position="101"/>
    </location>
</feature>
<proteinExistence type="predicted"/>
<feature type="transmembrane region" description="Helical" evidence="2">
    <location>
        <begin position="447"/>
        <end position="466"/>
    </location>
</feature>
<feature type="transmembrane region" description="Helical" evidence="2">
    <location>
        <begin position="52"/>
        <end position="74"/>
    </location>
</feature>
<gene>
    <name evidence="4" type="ORF">GMRT_10557</name>
</gene>
<dbReference type="OrthoDB" id="29773at2759"/>
<name>A0A4Z1SME7_GIAMU</name>
<evidence type="ECO:0000256" key="2">
    <source>
        <dbReference type="SAM" id="Phobius"/>
    </source>
</evidence>
<keyword evidence="2" id="KW-1133">Transmembrane helix</keyword>
<dbReference type="PANTHER" id="PTHR13146:SF6">
    <property type="entry name" value="THH1_TOM1_TOM3 DOMAIN-CONTAINING PROTEIN"/>
    <property type="match status" value="1"/>
</dbReference>
<dbReference type="VEuPathDB" id="GiardiaDB:GMRT_10557"/>
<dbReference type="AlphaFoldDB" id="A0A4Z1SME7"/>
<feature type="transmembrane region" description="Helical" evidence="2">
    <location>
        <begin position="7"/>
        <end position="26"/>
    </location>
</feature>
<dbReference type="GO" id="GO:0016020">
    <property type="term" value="C:membrane"/>
    <property type="evidence" value="ECO:0007669"/>
    <property type="project" value="InterPro"/>
</dbReference>
<accession>A0A4Z1SME7</accession>
<evidence type="ECO:0000259" key="3">
    <source>
        <dbReference type="Pfam" id="PF00892"/>
    </source>
</evidence>
<dbReference type="InterPro" id="IPR000620">
    <property type="entry name" value="EamA_dom"/>
</dbReference>
<dbReference type="Pfam" id="PF00892">
    <property type="entry name" value="EamA"/>
    <property type="match status" value="1"/>
</dbReference>
<keyword evidence="2" id="KW-0472">Membrane</keyword>
<dbReference type="Gene3D" id="1.10.3730.20">
    <property type="match status" value="1"/>
</dbReference>
<feature type="transmembrane region" description="Helical" evidence="2">
    <location>
        <begin position="145"/>
        <end position="164"/>
    </location>
</feature>
<feature type="compositionally biased region" description="Polar residues" evidence="1">
    <location>
        <begin position="88"/>
        <end position="101"/>
    </location>
</feature>
<reference evidence="4 5" key="1">
    <citation type="submission" date="2019-05" db="EMBL/GenBank/DDBJ databases">
        <title>The compact genome of Giardia muris reveals important steps in the evolution of intestinal protozoan parasites.</title>
        <authorList>
            <person name="Xu F."/>
            <person name="Jimenez-Gonzalez A."/>
            <person name="Einarsson E."/>
            <person name="Astvaldsson A."/>
            <person name="Peirasmaki D."/>
            <person name="Eckmann L."/>
            <person name="Andersson J.O."/>
            <person name="Svard S.G."/>
            <person name="Jerlstrom-Hultqvist J."/>
        </authorList>
    </citation>
    <scope>NUCLEOTIDE SEQUENCE [LARGE SCALE GENOMIC DNA]</scope>
    <source>
        <strain evidence="4 5">Roberts-Thomson</strain>
    </source>
</reference>